<dbReference type="PANTHER" id="PTHR47723:SF19">
    <property type="entry name" value="POLYNUCLEOTIDYL TRANSFERASE, RIBONUCLEASE H-LIKE SUPERFAMILY PROTEIN"/>
    <property type="match status" value="1"/>
</dbReference>
<proteinExistence type="predicted"/>
<keyword evidence="2" id="KW-1185">Reference proteome</keyword>
<protein>
    <recommendedName>
        <fullName evidence="3">RNase H type-1 domain-containing protein</fullName>
    </recommendedName>
</protein>
<comment type="caution">
    <text evidence="1">The sequence shown here is derived from an EMBL/GenBank/DDBJ whole genome shotgun (WGS) entry which is preliminary data.</text>
</comment>
<dbReference type="EMBL" id="PGOL01000675">
    <property type="protein sequence ID" value="PKI66402.1"/>
    <property type="molecule type" value="Genomic_DNA"/>
</dbReference>
<gene>
    <name evidence="1" type="ORF">CRG98_013204</name>
</gene>
<evidence type="ECO:0000313" key="1">
    <source>
        <dbReference type="EMBL" id="PKI66402.1"/>
    </source>
</evidence>
<organism evidence="1 2">
    <name type="scientific">Punica granatum</name>
    <name type="common">Pomegranate</name>
    <dbReference type="NCBI Taxonomy" id="22663"/>
    <lineage>
        <taxon>Eukaryota</taxon>
        <taxon>Viridiplantae</taxon>
        <taxon>Streptophyta</taxon>
        <taxon>Embryophyta</taxon>
        <taxon>Tracheophyta</taxon>
        <taxon>Spermatophyta</taxon>
        <taxon>Magnoliopsida</taxon>
        <taxon>eudicotyledons</taxon>
        <taxon>Gunneridae</taxon>
        <taxon>Pentapetalae</taxon>
        <taxon>rosids</taxon>
        <taxon>malvids</taxon>
        <taxon>Myrtales</taxon>
        <taxon>Lythraceae</taxon>
        <taxon>Punica</taxon>
    </lineage>
</organism>
<reference evidence="1 2" key="1">
    <citation type="submission" date="2017-11" db="EMBL/GenBank/DDBJ databases">
        <title>De-novo sequencing of pomegranate (Punica granatum L.) genome.</title>
        <authorList>
            <person name="Akparov Z."/>
            <person name="Amiraslanov A."/>
            <person name="Hajiyeva S."/>
            <person name="Abbasov M."/>
            <person name="Kaur K."/>
            <person name="Hamwieh A."/>
            <person name="Solovyev V."/>
            <person name="Salamov A."/>
            <person name="Braich B."/>
            <person name="Kosarev P."/>
            <person name="Mahmoud A."/>
            <person name="Hajiyev E."/>
            <person name="Babayeva S."/>
            <person name="Izzatullayeva V."/>
            <person name="Mammadov A."/>
            <person name="Mammadov A."/>
            <person name="Sharifova S."/>
            <person name="Ojaghi J."/>
            <person name="Eynullazada K."/>
            <person name="Bayramov B."/>
            <person name="Abdulazimova A."/>
            <person name="Shahmuradov I."/>
        </authorList>
    </citation>
    <scope>NUCLEOTIDE SEQUENCE [LARGE SCALE GENOMIC DNA]</scope>
    <source>
        <strain evidence="2">cv. AG2017</strain>
        <tissue evidence="1">Leaf</tissue>
    </source>
</reference>
<name>A0A2I0KCZ3_PUNGR</name>
<evidence type="ECO:0000313" key="2">
    <source>
        <dbReference type="Proteomes" id="UP000233551"/>
    </source>
</evidence>
<dbReference type="PANTHER" id="PTHR47723">
    <property type="entry name" value="OS05G0353850 PROTEIN"/>
    <property type="match status" value="1"/>
</dbReference>
<dbReference type="AlphaFoldDB" id="A0A2I0KCZ3"/>
<sequence>MDQIAKSKKFRMQHTYREGNYCANKHANMALGVKKGLGWQIQSGFRARFWNDQWVSGSGPLADYAVISLSDEEVQATIHSYVTESRRWDWEQIAPLLNNSSLLHIASVVAPTPGTISKRWVDISWIRSPEDFFELNTYDSSRGNPEAAGAGGLFRDVDVRWIVGFAQNIGIAMVSMAELLGGTHGDGVGLEHGMSKVNP</sequence>
<evidence type="ECO:0008006" key="3">
    <source>
        <dbReference type="Google" id="ProtNLM"/>
    </source>
</evidence>
<dbReference type="InterPro" id="IPR053151">
    <property type="entry name" value="RNase_H-like"/>
</dbReference>
<dbReference type="CDD" id="cd06222">
    <property type="entry name" value="RNase_H_like"/>
    <property type="match status" value="1"/>
</dbReference>
<dbReference type="Proteomes" id="UP000233551">
    <property type="component" value="Unassembled WGS sequence"/>
</dbReference>
<dbReference type="InterPro" id="IPR044730">
    <property type="entry name" value="RNase_H-like_dom_plant"/>
</dbReference>
<accession>A0A2I0KCZ3</accession>